<dbReference type="InParanoid" id="W2RYK3"/>
<keyword evidence="1" id="KW-0472">Membrane</keyword>
<dbReference type="Proteomes" id="UP000030752">
    <property type="component" value="Unassembled WGS sequence"/>
</dbReference>
<proteinExistence type="predicted"/>
<feature type="transmembrane region" description="Helical" evidence="1">
    <location>
        <begin position="254"/>
        <end position="274"/>
    </location>
</feature>
<dbReference type="GO" id="GO:0005886">
    <property type="term" value="C:plasma membrane"/>
    <property type="evidence" value="ECO:0007669"/>
    <property type="project" value="InterPro"/>
</dbReference>
<dbReference type="PANTHER" id="PTHR28019">
    <property type="entry name" value="CELL MEMBRANE PROTEIN YLR413W-RELATED"/>
    <property type="match status" value="1"/>
</dbReference>
<evidence type="ECO:0008006" key="5">
    <source>
        <dbReference type="Google" id="ProtNLM"/>
    </source>
</evidence>
<dbReference type="GO" id="GO:0051285">
    <property type="term" value="C:cell cortex of cell tip"/>
    <property type="evidence" value="ECO:0007669"/>
    <property type="project" value="TreeGrafter"/>
</dbReference>
<evidence type="ECO:0000313" key="4">
    <source>
        <dbReference type="Proteomes" id="UP000030752"/>
    </source>
</evidence>
<dbReference type="InterPro" id="IPR009571">
    <property type="entry name" value="SUR7/Rim9-like_fungi"/>
</dbReference>
<dbReference type="Pfam" id="PF06687">
    <property type="entry name" value="SUR7"/>
    <property type="match status" value="1"/>
</dbReference>
<evidence type="ECO:0000256" key="2">
    <source>
        <dbReference type="SAM" id="SignalP"/>
    </source>
</evidence>
<keyword evidence="2" id="KW-0732">Signal</keyword>
<feature type="chain" id="PRO_5004824160" description="Actin cortical patch SUR7/pH-response regulator PalI" evidence="2">
    <location>
        <begin position="31"/>
        <end position="285"/>
    </location>
</feature>
<organism evidence="3 4">
    <name type="scientific">Cyphellophora europaea (strain CBS 101466)</name>
    <name type="common">Phialophora europaea</name>
    <dbReference type="NCBI Taxonomy" id="1220924"/>
    <lineage>
        <taxon>Eukaryota</taxon>
        <taxon>Fungi</taxon>
        <taxon>Dikarya</taxon>
        <taxon>Ascomycota</taxon>
        <taxon>Pezizomycotina</taxon>
        <taxon>Eurotiomycetes</taxon>
        <taxon>Chaetothyriomycetidae</taxon>
        <taxon>Chaetothyriales</taxon>
        <taxon>Cyphellophoraceae</taxon>
        <taxon>Cyphellophora</taxon>
    </lineage>
</organism>
<dbReference type="EMBL" id="KB822720">
    <property type="protein sequence ID" value="ETN40764.1"/>
    <property type="molecule type" value="Genomic_DNA"/>
</dbReference>
<dbReference type="eggNOG" id="ENOG502S47U">
    <property type="taxonomic scope" value="Eukaryota"/>
</dbReference>
<dbReference type="VEuPathDB" id="FungiDB:HMPREF1541_05044"/>
<dbReference type="GeneID" id="19972383"/>
<keyword evidence="1" id="KW-0812">Transmembrane</keyword>
<accession>W2RYK3</accession>
<dbReference type="RefSeq" id="XP_008717607.1">
    <property type="nucleotide sequence ID" value="XM_008719385.1"/>
</dbReference>
<evidence type="ECO:0000256" key="1">
    <source>
        <dbReference type="SAM" id="Phobius"/>
    </source>
</evidence>
<dbReference type="HOGENOM" id="CLU_064532_0_0_1"/>
<dbReference type="STRING" id="1220924.W2RYK3"/>
<dbReference type="OrthoDB" id="4159154at2759"/>
<dbReference type="GO" id="GO:0031505">
    <property type="term" value="P:fungal-type cell wall organization"/>
    <property type="evidence" value="ECO:0007669"/>
    <property type="project" value="TreeGrafter"/>
</dbReference>
<dbReference type="PANTHER" id="PTHR28019:SF7">
    <property type="entry name" value="SUR7 PROTEIN"/>
    <property type="match status" value="1"/>
</dbReference>
<reference evidence="3 4" key="1">
    <citation type="submission" date="2013-03" db="EMBL/GenBank/DDBJ databases">
        <title>The Genome Sequence of Phialophora europaea CBS 101466.</title>
        <authorList>
            <consortium name="The Broad Institute Genomics Platform"/>
            <person name="Cuomo C."/>
            <person name="de Hoog S."/>
            <person name="Gorbushina A."/>
            <person name="Walker B."/>
            <person name="Young S.K."/>
            <person name="Zeng Q."/>
            <person name="Gargeya S."/>
            <person name="Fitzgerald M."/>
            <person name="Haas B."/>
            <person name="Abouelleil A."/>
            <person name="Allen A.W."/>
            <person name="Alvarado L."/>
            <person name="Arachchi H.M."/>
            <person name="Berlin A.M."/>
            <person name="Chapman S.B."/>
            <person name="Gainer-Dewar J."/>
            <person name="Goldberg J."/>
            <person name="Griggs A."/>
            <person name="Gujja S."/>
            <person name="Hansen M."/>
            <person name="Howarth C."/>
            <person name="Imamovic A."/>
            <person name="Ireland A."/>
            <person name="Larimer J."/>
            <person name="McCowan C."/>
            <person name="Murphy C."/>
            <person name="Pearson M."/>
            <person name="Poon T.W."/>
            <person name="Priest M."/>
            <person name="Roberts A."/>
            <person name="Saif S."/>
            <person name="Shea T."/>
            <person name="Sisk P."/>
            <person name="Sykes S."/>
            <person name="Wortman J."/>
            <person name="Nusbaum C."/>
            <person name="Birren B."/>
        </authorList>
    </citation>
    <scope>NUCLEOTIDE SEQUENCE [LARGE SCALE GENOMIC DNA]</scope>
    <source>
        <strain evidence="3 4">CBS 101466</strain>
    </source>
</reference>
<name>W2RYK3_CYPE1</name>
<dbReference type="AlphaFoldDB" id="W2RYK3"/>
<protein>
    <recommendedName>
        <fullName evidence="5">Actin cortical patch SUR7/pH-response regulator PalI</fullName>
    </recommendedName>
</protein>
<feature type="transmembrane region" description="Helical" evidence="1">
    <location>
        <begin position="168"/>
        <end position="190"/>
    </location>
</feature>
<sequence>MRLTSILTLTCSIAALVLSLLCLFAGSSRSFLQSADVMTLNVSQIGQGEIFNTTSDPDDNFLDDLVNSAQDVANDLIGDAADAITERLNISDFYAVHVMNYCEGMFEPNGTADNAKKNTTNCSERNALFHFNPSEIIEEHLPSGITLEDLNWPEDIDRAVDAIRAASIAMFVFWCVGIGFAGFAIIGSAVSIFSSGRGTPCGVFVVSFISFLSLGIASAIATAVMAKATDAINKYGQDIGVSATKGTEFLGMSWGATAAMLVATILSIAQVCGGRRDKGFKSSKI</sequence>
<feature type="signal peptide" evidence="2">
    <location>
        <begin position="1"/>
        <end position="30"/>
    </location>
</feature>
<dbReference type="InterPro" id="IPR052413">
    <property type="entry name" value="SUR7_domain"/>
</dbReference>
<gene>
    <name evidence="3" type="ORF">HMPREF1541_05044</name>
</gene>
<keyword evidence="4" id="KW-1185">Reference proteome</keyword>
<keyword evidence="1" id="KW-1133">Transmembrane helix</keyword>
<evidence type="ECO:0000313" key="3">
    <source>
        <dbReference type="EMBL" id="ETN40764.1"/>
    </source>
</evidence>
<feature type="transmembrane region" description="Helical" evidence="1">
    <location>
        <begin position="202"/>
        <end position="226"/>
    </location>
</feature>